<dbReference type="InterPro" id="IPR013656">
    <property type="entry name" value="PAS_4"/>
</dbReference>
<dbReference type="CDD" id="cd00130">
    <property type="entry name" value="PAS"/>
    <property type="match status" value="2"/>
</dbReference>
<dbReference type="InterPro" id="IPR000014">
    <property type="entry name" value="PAS"/>
</dbReference>
<dbReference type="InterPro" id="IPR029016">
    <property type="entry name" value="GAF-like_dom_sf"/>
</dbReference>
<organism evidence="4 5">
    <name type="scientific">Actinacidiphila acididurans</name>
    <dbReference type="NCBI Taxonomy" id="2784346"/>
    <lineage>
        <taxon>Bacteria</taxon>
        <taxon>Bacillati</taxon>
        <taxon>Actinomycetota</taxon>
        <taxon>Actinomycetes</taxon>
        <taxon>Kitasatosporales</taxon>
        <taxon>Streptomycetaceae</taxon>
        <taxon>Actinacidiphila</taxon>
    </lineage>
</organism>
<proteinExistence type="predicted"/>
<dbReference type="PROSITE" id="PS50112">
    <property type="entry name" value="PAS"/>
    <property type="match status" value="1"/>
</dbReference>
<reference evidence="4 5" key="1">
    <citation type="submission" date="2021-01" db="EMBL/GenBank/DDBJ databases">
        <title>Streptomyces acididurans sp. nov., isolated from a peat swamp forest soil.</title>
        <authorList>
            <person name="Chantavorakit T."/>
            <person name="Duangmal K."/>
        </authorList>
    </citation>
    <scope>NUCLEOTIDE SEQUENCE [LARGE SCALE GENOMIC DNA]</scope>
    <source>
        <strain evidence="4 5">KK5PA1</strain>
    </source>
</reference>
<dbReference type="Gene3D" id="3.60.40.10">
    <property type="entry name" value="PPM-type phosphatase domain"/>
    <property type="match status" value="1"/>
</dbReference>
<dbReference type="SMART" id="SM00331">
    <property type="entry name" value="PP2C_SIG"/>
    <property type="match status" value="1"/>
</dbReference>
<dbReference type="Gene3D" id="3.30.450.40">
    <property type="match status" value="1"/>
</dbReference>
<feature type="region of interest" description="Disordered" evidence="2">
    <location>
        <begin position="1"/>
        <end position="31"/>
    </location>
</feature>
<name>A0ABS2TTZ5_9ACTN</name>
<dbReference type="Gene3D" id="3.30.450.20">
    <property type="entry name" value="PAS domain"/>
    <property type="match status" value="2"/>
</dbReference>
<dbReference type="SMART" id="SM00065">
    <property type="entry name" value="GAF"/>
    <property type="match status" value="1"/>
</dbReference>
<dbReference type="PANTHER" id="PTHR43156:SF2">
    <property type="entry name" value="STAGE II SPORULATION PROTEIN E"/>
    <property type="match status" value="1"/>
</dbReference>
<comment type="caution">
    <text evidence="4">The sequence shown here is derived from an EMBL/GenBank/DDBJ whole genome shotgun (WGS) entry which is preliminary data.</text>
</comment>
<dbReference type="InterPro" id="IPR003018">
    <property type="entry name" value="GAF"/>
</dbReference>
<dbReference type="SMART" id="SM00091">
    <property type="entry name" value="PAS"/>
    <property type="match status" value="2"/>
</dbReference>
<evidence type="ECO:0000259" key="3">
    <source>
        <dbReference type="PROSITE" id="PS50112"/>
    </source>
</evidence>
<dbReference type="InterPro" id="IPR036457">
    <property type="entry name" value="PPM-type-like_dom_sf"/>
</dbReference>
<dbReference type="EMBL" id="JADKYB010000009">
    <property type="protein sequence ID" value="MBM9506547.1"/>
    <property type="molecule type" value="Genomic_DNA"/>
</dbReference>
<dbReference type="SUPFAM" id="SSF81606">
    <property type="entry name" value="PP2C-like"/>
    <property type="match status" value="1"/>
</dbReference>
<dbReference type="Pfam" id="PF07228">
    <property type="entry name" value="SpoIIE"/>
    <property type="match status" value="1"/>
</dbReference>
<dbReference type="Proteomes" id="UP000749040">
    <property type="component" value="Unassembled WGS sequence"/>
</dbReference>
<dbReference type="SUPFAM" id="SSF55781">
    <property type="entry name" value="GAF domain-like"/>
    <property type="match status" value="1"/>
</dbReference>
<dbReference type="SUPFAM" id="SSF55785">
    <property type="entry name" value="PYP-like sensor domain (PAS domain)"/>
    <property type="match status" value="2"/>
</dbReference>
<accession>A0ABS2TTZ5</accession>
<dbReference type="InterPro" id="IPR013767">
    <property type="entry name" value="PAS_fold"/>
</dbReference>
<dbReference type="Pfam" id="PF00989">
    <property type="entry name" value="PAS"/>
    <property type="match status" value="1"/>
</dbReference>
<dbReference type="RefSeq" id="WP_205358410.1">
    <property type="nucleotide sequence ID" value="NZ_JADKYB010000009.1"/>
</dbReference>
<dbReference type="InterPro" id="IPR035965">
    <property type="entry name" value="PAS-like_dom_sf"/>
</dbReference>
<dbReference type="PANTHER" id="PTHR43156">
    <property type="entry name" value="STAGE II SPORULATION PROTEIN E-RELATED"/>
    <property type="match status" value="1"/>
</dbReference>
<sequence length="744" mass="78580">MGSEAEGGGAGSAAAGPVAHGGRGGEGAAPVESVAPPAAVLDERGTVVGWTLAAERVLGYRAAEVVGRPASMLVAAKDPDRALAWWTRRARSGRSWSGTVALRAKDGTASSAVLEASPMARDGGRDWFVTGIDQFGAALWPPMDTSAAAALMARSPVGLSIWDTDLRCIWLNAAAAHQDDLLGRQRLGRLMTEVQPGRSGLNIVEAMRQVLRTGNPVIEREYTWQVPGEENERILSASYFRVDGADGRPIGVCNMATDIDKSLARQHLLTLGEMGSRIGTTLDVVQTAQELADAAVPLLADYVTVDLGETVPLGAEEAAGGEPPLNRLQASPEGMPIFRRAGAASSRRGMPESIWRIGEPVYVPSSSPFTRALYSGQTHFEPYLDTSPGTWLARDPRRARRITQLGMHSLVIVPLRARGNVLGEAVFVRHDNPLPFSRDDMLLLEELVHRAALSLDNARRYSRERTAALALQRNLMSSTLTGGAAVELAARYLPSGAHKGVGGDWFDAVLLPDARVGLVIGDVVGHGIHAAALMGQLRTVTATLADLDFPPEEVLARLDRSVGVMNDRNSTGDDAREGGDGPGPMMTCTCAYAVYDPVTRQCAIASAGHPPPAVVLPGGTVLFPEVPPGPPIGLGTMAYESVTLELPEGSVIALYTDGLIETREADLGAGLERLGAALARPATSLEEYSSHIIGAMTPRIWRQAGPLDAAGPIAGPLAADDDIALLLARTRVLTPDQAAAQRRP</sequence>
<gene>
    <name evidence="4" type="ORF">ITX44_18700</name>
</gene>
<dbReference type="Pfam" id="PF08448">
    <property type="entry name" value="PAS_4"/>
    <property type="match status" value="1"/>
</dbReference>
<dbReference type="Pfam" id="PF01590">
    <property type="entry name" value="GAF"/>
    <property type="match status" value="1"/>
</dbReference>
<feature type="domain" description="PAS" evidence="3">
    <location>
        <begin position="31"/>
        <end position="68"/>
    </location>
</feature>
<evidence type="ECO:0000313" key="5">
    <source>
        <dbReference type="Proteomes" id="UP000749040"/>
    </source>
</evidence>
<dbReference type="InterPro" id="IPR052016">
    <property type="entry name" value="Bact_Sigma-Reg"/>
</dbReference>
<keyword evidence="1" id="KW-0378">Hydrolase</keyword>
<feature type="compositionally biased region" description="Gly residues" evidence="2">
    <location>
        <begin position="1"/>
        <end position="11"/>
    </location>
</feature>
<evidence type="ECO:0000313" key="4">
    <source>
        <dbReference type="EMBL" id="MBM9506547.1"/>
    </source>
</evidence>
<evidence type="ECO:0000256" key="1">
    <source>
        <dbReference type="ARBA" id="ARBA00022801"/>
    </source>
</evidence>
<dbReference type="InterPro" id="IPR001932">
    <property type="entry name" value="PPM-type_phosphatase-like_dom"/>
</dbReference>
<protein>
    <submittedName>
        <fullName evidence="4">SpoIIE family protein phosphatase</fullName>
    </submittedName>
</protein>
<dbReference type="NCBIfam" id="TIGR00229">
    <property type="entry name" value="sensory_box"/>
    <property type="match status" value="1"/>
</dbReference>
<keyword evidence="5" id="KW-1185">Reference proteome</keyword>
<evidence type="ECO:0000256" key="2">
    <source>
        <dbReference type="SAM" id="MobiDB-lite"/>
    </source>
</evidence>